<dbReference type="Proteomes" id="UP000325054">
    <property type="component" value="Unassembled WGS sequence"/>
</dbReference>
<proteinExistence type="predicted"/>
<reference evidence="2 3" key="1">
    <citation type="submission" date="2019-08" db="EMBL/GenBank/DDBJ databases">
        <title>Bacillus genomes from the desert of Cuatro Cienegas, Coahuila.</title>
        <authorList>
            <person name="Olmedo-Alvarez G."/>
        </authorList>
    </citation>
    <scope>NUCLEOTIDE SEQUENCE [LARGE SCALE GENOMIC DNA]</scope>
    <source>
        <strain evidence="2 3">CH451a_14T</strain>
    </source>
</reference>
<organism evidence="2 3">
    <name type="scientific">Rossellomorea aquimaris</name>
    <dbReference type="NCBI Taxonomy" id="189382"/>
    <lineage>
        <taxon>Bacteria</taxon>
        <taxon>Bacillati</taxon>
        <taxon>Bacillota</taxon>
        <taxon>Bacilli</taxon>
        <taxon>Bacillales</taxon>
        <taxon>Bacillaceae</taxon>
        <taxon>Rossellomorea</taxon>
    </lineage>
</organism>
<gene>
    <name evidence="2" type="ORF">FZC80_10145</name>
</gene>
<comment type="caution">
    <text evidence="2">The sequence shown here is derived from an EMBL/GenBank/DDBJ whole genome shotgun (WGS) entry which is preliminary data.</text>
</comment>
<name>A0A5D4TXA1_9BACI</name>
<dbReference type="EMBL" id="VTEW01000007">
    <property type="protein sequence ID" value="TYS79276.1"/>
    <property type="molecule type" value="Genomic_DNA"/>
</dbReference>
<dbReference type="OrthoDB" id="2940571at2"/>
<feature type="region of interest" description="Disordered" evidence="1">
    <location>
        <begin position="1"/>
        <end position="29"/>
    </location>
</feature>
<sequence length="62" mass="7164">MTSCGTSVTGETPQAKPRRLTARPAESRAWSGNQKTLFWVRITQPFLTNYKFVLQNRTHYFS</sequence>
<protein>
    <submittedName>
        <fullName evidence="2">Uncharacterized protein</fullName>
    </submittedName>
</protein>
<feature type="compositionally biased region" description="Polar residues" evidence="1">
    <location>
        <begin position="1"/>
        <end position="12"/>
    </location>
</feature>
<evidence type="ECO:0000313" key="3">
    <source>
        <dbReference type="Proteomes" id="UP000325054"/>
    </source>
</evidence>
<accession>A0A5D4TXA1</accession>
<evidence type="ECO:0000313" key="2">
    <source>
        <dbReference type="EMBL" id="TYS79276.1"/>
    </source>
</evidence>
<evidence type="ECO:0000256" key="1">
    <source>
        <dbReference type="SAM" id="MobiDB-lite"/>
    </source>
</evidence>
<dbReference type="AlphaFoldDB" id="A0A5D4TXA1"/>